<evidence type="ECO:0000256" key="1">
    <source>
        <dbReference type="ARBA" id="ARBA00004141"/>
    </source>
</evidence>
<feature type="transmembrane region" description="Helical" evidence="6">
    <location>
        <begin position="131"/>
        <end position="150"/>
    </location>
</feature>
<feature type="domain" description="Major facilitator superfamily (MFS) profile" evidence="7">
    <location>
        <begin position="64"/>
        <end position="478"/>
    </location>
</feature>
<proteinExistence type="predicted"/>
<dbReference type="AlphaFoldDB" id="A0A427YDG2"/>
<feature type="transmembrane region" description="Helical" evidence="6">
    <location>
        <begin position="60"/>
        <end position="77"/>
    </location>
</feature>
<organism evidence="8 9">
    <name type="scientific">Saitozyma podzolica</name>
    <dbReference type="NCBI Taxonomy" id="1890683"/>
    <lineage>
        <taxon>Eukaryota</taxon>
        <taxon>Fungi</taxon>
        <taxon>Dikarya</taxon>
        <taxon>Basidiomycota</taxon>
        <taxon>Agaricomycotina</taxon>
        <taxon>Tremellomycetes</taxon>
        <taxon>Tremellales</taxon>
        <taxon>Trimorphomycetaceae</taxon>
        <taxon>Saitozyma</taxon>
    </lineage>
</organism>
<keyword evidence="4 6" id="KW-1133">Transmembrane helix</keyword>
<dbReference type="GO" id="GO:0016020">
    <property type="term" value="C:membrane"/>
    <property type="evidence" value="ECO:0007669"/>
    <property type="project" value="UniProtKB-SubCell"/>
</dbReference>
<evidence type="ECO:0000256" key="2">
    <source>
        <dbReference type="ARBA" id="ARBA00022448"/>
    </source>
</evidence>
<dbReference type="InterPro" id="IPR020846">
    <property type="entry name" value="MFS_dom"/>
</dbReference>
<dbReference type="SUPFAM" id="SSF103473">
    <property type="entry name" value="MFS general substrate transporter"/>
    <property type="match status" value="1"/>
</dbReference>
<accession>A0A427YDG2</accession>
<keyword evidence="2" id="KW-0813">Transport</keyword>
<evidence type="ECO:0000256" key="6">
    <source>
        <dbReference type="SAM" id="Phobius"/>
    </source>
</evidence>
<evidence type="ECO:0000256" key="4">
    <source>
        <dbReference type="ARBA" id="ARBA00022989"/>
    </source>
</evidence>
<dbReference type="EMBL" id="RSCD01000014">
    <property type="protein sequence ID" value="RSH89209.1"/>
    <property type="molecule type" value="Genomic_DNA"/>
</dbReference>
<dbReference type="GO" id="GO:0022857">
    <property type="term" value="F:transmembrane transporter activity"/>
    <property type="evidence" value="ECO:0007669"/>
    <property type="project" value="InterPro"/>
</dbReference>
<feature type="transmembrane region" description="Helical" evidence="6">
    <location>
        <begin position="294"/>
        <end position="313"/>
    </location>
</feature>
<evidence type="ECO:0000313" key="8">
    <source>
        <dbReference type="EMBL" id="RSH89209.1"/>
    </source>
</evidence>
<feature type="transmembrane region" description="Helical" evidence="6">
    <location>
        <begin position="225"/>
        <end position="245"/>
    </location>
</feature>
<gene>
    <name evidence="8" type="ORF">EHS25_002321</name>
</gene>
<dbReference type="Proteomes" id="UP000279259">
    <property type="component" value="Unassembled WGS sequence"/>
</dbReference>
<dbReference type="PROSITE" id="PS50850">
    <property type="entry name" value="MFS"/>
    <property type="match status" value="1"/>
</dbReference>
<feature type="transmembrane region" description="Helical" evidence="6">
    <location>
        <begin position="325"/>
        <end position="347"/>
    </location>
</feature>
<feature type="transmembrane region" description="Helical" evidence="6">
    <location>
        <begin position="162"/>
        <end position="182"/>
    </location>
</feature>
<feature type="transmembrane region" description="Helical" evidence="6">
    <location>
        <begin position="194"/>
        <end position="213"/>
    </location>
</feature>
<dbReference type="PANTHER" id="PTHR43791">
    <property type="entry name" value="PERMEASE-RELATED"/>
    <property type="match status" value="1"/>
</dbReference>
<comment type="caution">
    <text evidence="8">The sequence shown here is derived from an EMBL/GenBank/DDBJ whole genome shotgun (WGS) entry which is preliminary data.</text>
</comment>
<reference evidence="8 9" key="1">
    <citation type="submission" date="2018-11" db="EMBL/GenBank/DDBJ databases">
        <title>Genome sequence of Saitozyma podzolica DSM 27192.</title>
        <authorList>
            <person name="Aliyu H."/>
            <person name="Gorte O."/>
            <person name="Ochsenreither K."/>
        </authorList>
    </citation>
    <scope>NUCLEOTIDE SEQUENCE [LARGE SCALE GENOMIC DNA]</scope>
    <source>
        <strain evidence="8 9">DSM 27192</strain>
    </source>
</reference>
<evidence type="ECO:0000259" key="7">
    <source>
        <dbReference type="PROSITE" id="PS50850"/>
    </source>
</evidence>
<dbReference type="PANTHER" id="PTHR43791:SF97">
    <property type="entry name" value="ALLANTOATE TRANSPORTER, PUTATIVE (AFU_ORTHOLOGUE AFUA_1G14700)-RELATED"/>
    <property type="match status" value="1"/>
</dbReference>
<dbReference type="Pfam" id="PF07690">
    <property type="entry name" value="MFS_1"/>
    <property type="match status" value="1"/>
</dbReference>
<dbReference type="Gene3D" id="1.20.1250.20">
    <property type="entry name" value="MFS general substrate transporter like domains"/>
    <property type="match status" value="2"/>
</dbReference>
<feature type="transmembrane region" description="Helical" evidence="6">
    <location>
        <begin position="454"/>
        <end position="473"/>
    </location>
</feature>
<evidence type="ECO:0000313" key="9">
    <source>
        <dbReference type="Proteomes" id="UP000279259"/>
    </source>
</evidence>
<evidence type="ECO:0000256" key="5">
    <source>
        <dbReference type="ARBA" id="ARBA00023136"/>
    </source>
</evidence>
<keyword evidence="3 6" id="KW-0812">Transmembrane</keyword>
<feature type="transmembrane region" description="Helical" evidence="6">
    <location>
        <begin position="421"/>
        <end position="442"/>
    </location>
</feature>
<protein>
    <recommendedName>
        <fullName evidence="7">Major facilitator superfamily (MFS) profile domain-containing protein</fullName>
    </recommendedName>
</protein>
<dbReference type="InterPro" id="IPR036259">
    <property type="entry name" value="MFS_trans_sf"/>
</dbReference>
<sequence>MSPPNANEELAHPGSGEKDVAEMAITDVDVKPAQARDDVYDHAERIAYAPEEGARVLRKIDLILLPLLCGCYIFPFLDKTLLNYSSIFGLQTALHLTGSMYSWTGSIFYFGYMLGSIMWSKLVQRFPRHVGKLISGAMVVWSAIILLTPLVTNFAGLMVNRFFLGIMESITGPIFVVVTSNWWTRNEQSFRTAFWLGGTPIGNFIGGCLSYALGSIHTSFPTWKLFYVFFGSFSFAFALLLAFLMPDHQGNARWLTPRERKIAVERVRENQTVSGDHHWKWNQFWEALRDPQTIMFFITAIGNTMPSTFASQFSSQIVKGFGFSAVQTTIISTCPAATIQLSTFLIFSYLASRMRNTRLWWSLVCSVPPLIGASLLHALPTSNTAGRLAGYYLTYTHTMSFTFSTSLMASNYAGHTKKTTASGIIFVGWAAGLIAGPQFFLADQAPNYQMAFEMLMVCYALMIVLPLLQIWWYTHENARRDRLAQTHDDGDVVDGSELEFTDKSDFERWRTFRYTM</sequence>
<evidence type="ECO:0000256" key="3">
    <source>
        <dbReference type="ARBA" id="ARBA00022692"/>
    </source>
</evidence>
<feature type="transmembrane region" description="Helical" evidence="6">
    <location>
        <begin position="359"/>
        <end position="379"/>
    </location>
</feature>
<dbReference type="InterPro" id="IPR011701">
    <property type="entry name" value="MFS"/>
</dbReference>
<dbReference type="OrthoDB" id="6730379at2759"/>
<feature type="transmembrane region" description="Helical" evidence="6">
    <location>
        <begin position="391"/>
        <end position="409"/>
    </location>
</feature>
<comment type="subcellular location">
    <subcellularLocation>
        <location evidence="1">Membrane</location>
        <topology evidence="1">Multi-pass membrane protein</topology>
    </subcellularLocation>
</comment>
<keyword evidence="5 6" id="KW-0472">Membrane</keyword>
<feature type="transmembrane region" description="Helical" evidence="6">
    <location>
        <begin position="100"/>
        <end position="119"/>
    </location>
</feature>
<keyword evidence="9" id="KW-1185">Reference proteome</keyword>
<name>A0A427YDG2_9TREE</name>